<protein>
    <submittedName>
        <fullName evidence="1">Uncharacterized protein</fullName>
    </submittedName>
</protein>
<dbReference type="Proteomes" id="UP000316167">
    <property type="component" value="Unassembled WGS sequence"/>
</dbReference>
<reference evidence="1 2" key="1">
    <citation type="journal article" date="2015" name="Stand. Genomic Sci.">
        <title>Genomic Encyclopedia of Bacterial and Archaeal Type Strains, Phase III: the genomes of soil and plant-associated and newly described type strains.</title>
        <authorList>
            <person name="Whitman W.B."/>
            <person name="Woyke T."/>
            <person name="Klenk H.P."/>
            <person name="Zhou Y."/>
            <person name="Lilburn T.G."/>
            <person name="Beck B.J."/>
            <person name="De Vos P."/>
            <person name="Vandamme P."/>
            <person name="Eisen J.A."/>
            <person name="Garrity G."/>
            <person name="Hugenholtz P."/>
            <person name="Kyrpides N.C."/>
        </authorList>
    </citation>
    <scope>NUCLEOTIDE SEQUENCE [LARGE SCALE GENOMIC DNA]</scope>
    <source>
        <strain evidence="1 2">CGMCC 1.7271</strain>
    </source>
</reference>
<sequence length="415" mass="47286">MDIAIAKKSAPVRKLLAPIVFVSYSTFFLSLCTYAQTNSTDILNEINKHLQFFDKGYYGRMEIKDGFLVNYFRDGKNYRKIKLTDLNDVKLIVPNEKIAITCKQNTDCVFSTFTNSYHNEFAFSETGGNNIHKLRTLLTEFISTYTGNNFDRYKSNMNVLESNPAGKQQNEPQKNTGVNSTVLYDNLKNAFDAFNAHVVKLDGGRYWGLEVKDGYLYSYYGDNKYSKAKLEDIDYVSANKQYNYVKLGCAGNRKCVYSTITGSYHDYFNFNSGPSTIDQTTLLLNNFLTALKANLNAAATNSTQQKPIDALNAYLKIYNSGTYKNVVVEGNDVLFHFTSFGGNYYSKISKQNLKNNILIEDVNHNTFRIKCKNNASCFYSTYDDEMKDHFQFFTYNPQADKAKLKALLEAFIASL</sequence>
<gene>
    <name evidence="1" type="ORF">IQ13_0769</name>
</gene>
<dbReference type="RefSeq" id="WP_144884645.1">
    <property type="nucleotide sequence ID" value="NZ_VLLE01000002.1"/>
</dbReference>
<accession>A0A562SXZ5</accession>
<proteinExistence type="predicted"/>
<name>A0A562SXZ5_9BACT</name>
<keyword evidence="2" id="KW-1185">Reference proteome</keyword>
<organism evidence="1 2">
    <name type="scientific">Lacibacter cauensis</name>
    <dbReference type="NCBI Taxonomy" id="510947"/>
    <lineage>
        <taxon>Bacteria</taxon>
        <taxon>Pseudomonadati</taxon>
        <taxon>Bacteroidota</taxon>
        <taxon>Chitinophagia</taxon>
        <taxon>Chitinophagales</taxon>
        <taxon>Chitinophagaceae</taxon>
        <taxon>Lacibacter</taxon>
    </lineage>
</organism>
<evidence type="ECO:0000313" key="1">
    <source>
        <dbReference type="EMBL" id="TWI85606.1"/>
    </source>
</evidence>
<evidence type="ECO:0000313" key="2">
    <source>
        <dbReference type="Proteomes" id="UP000316167"/>
    </source>
</evidence>
<dbReference type="EMBL" id="VLLE01000002">
    <property type="protein sequence ID" value="TWI85606.1"/>
    <property type="molecule type" value="Genomic_DNA"/>
</dbReference>
<comment type="caution">
    <text evidence="1">The sequence shown here is derived from an EMBL/GenBank/DDBJ whole genome shotgun (WGS) entry which is preliminary data.</text>
</comment>
<dbReference type="AlphaFoldDB" id="A0A562SXZ5"/>